<evidence type="ECO:0000256" key="1">
    <source>
        <dbReference type="ARBA" id="ARBA00022679"/>
    </source>
</evidence>
<name>A0AAW2TAK8_9LAMI</name>
<evidence type="ECO:0000256" key="4">
    <source>
        <dbReference type="ARBA" id="ARBA00022759"/>
    </source>
</evidence>
<dbReference type="InterPro" id="IPR041588">
    <property type="entry name" value="Integrase_H2C2"/>
</dbReference>
<keyword evidence="2" id="KW-0548">Nucleotidyltransferase</keyword>
<protein>
    <submittedName>
        <fullName evidence="10">Enzymatic polyprotein</fullName>
    </submittedName>
</protein>
<feature type="transmembrane region" description="Helical" evidence="8">
    <location>
        <begin position="765"/>
        <end position="786"/>
    </location>
</feature>
<keyword evidence="8" id="KW-1133">Transmembrane helix</keyword>
<dbReference type="SUPFAM" id="SSF53098">
    <property type="entry name" value="Ribonuclease H-like"/>
    <property type="match status" value="1"/>
</dbReference>
<dbReference type="PANTHER" id="PTHR37984">
    <property type="entry name" value="PROTEIN CBG26694"/>
    <property type="match status" value="1"/>
</dbReference>
<feature type="region of interest" description="Disordered" evidence="7">
    <location>
        <begin position="691"/>
        <end position="721"/>
    </location>
</feature>
<reference evidence="10" key="2">
    <citation type="journal article" date="2024" name="Plant">
        <title>Genomic evolution and insights into agronomic trait innovations of Sesamum species.</title>
        <authorList>
            <person name="Miao H."/>
            <person name="Wang L."/>
            <person name="Qu L."/>
            <person name="Liu H."/>
            <person name="Sun Y."/>
            <person name="Le M."/>
            <person name="Wang Q."/>
            <person name="Wei S."/>
            <person name="Zheng Y."/>
            <person name="Lin W."/>
            <person name="Duan Y."/>
            <person name="Cao H."/>
            <person name="Xiong S."/>
            <person name="Wang X."/>
            <person name="Wei L."/>
            <person name="Li C."/>
            <person name="Ma Q."/>
            <person name="Ju M."/>
            <person name="Zhao R."/>
            <person name="Li G."/>
            <person name="Mu C."/>
            <person name="Tian Q."/>
            <person name="Mei H."/>
            <person name="Zhang T."/>
            <person name="Gao T."/>
            <person name="Zhang H."/>
        </authorList>
    </citation>
    <scope>NUCLEOTIDE SEQUENCE</scope>
    <source>
        <strain evidence="10">KEN1</strain>
    </source>
</reference>
<dbReference type="GO" id="GO:0003964">
    <property type="term" value="F:RNA-directed DNA polymerase activity"/>
    <property type="evidence" value="ECO:0007669"/>
    <property type="project" value="UniProtKB-KW"/>
</dbReference>
<dbReference type="InterPro" id="IPR012337">
    <property type="entry name" value="RNaseH-like_sf"/>
</dbReference>
<dbReference type="SUPFAM" id="SSF56672">
    <property type="entry name" value="DNA/RNA polymerases"/>
    <property type="match status" value="1"/>
</dbReference>
<feature type="domain" description="Integrase catalytic" evidence="9">
    <location>
        <begin position="262"/>
        <end position="430"/>
    </location>
</feature>
<dbReference type="AlphaFoldDB" id="A0AAW2TAK8"/>
<evidence type="ECO:0000256" key="7">
    <source>
        <dbReference type="SAM" id="MobiDB-lite"/>
    </source>
</evidence>
<evidence type="ECO:0000256" key="8">
    <source>
        <dbReference type="SAM" id="Phobius"/>
    </source>
</evidence>
<dbReference type="GO" id="GO:0004519">
    <property type="term" value="F:endonuclease activity"/>
    <property type="evidence" value="ECO:0007669"/>
    <property type="project" value="UniProtKB-KW"/>
</dbReference>
<keyword evidence="5" id="KW-0378">Hydrolase</keyword>
<keyword evidence="6" id="KW-0695">RNA-directed DNA polymerase</keyword>
<proteinExistence type="predicted"/>
<dbReference type="InterPro" id="IPR001584">
    <property type="entry name" value="Integrase_cat-core"/>
</dbReference>
<dbReference type="GO" id="GO:0016787">
    <property type="term" value="F:hydrolase activity"/>
    <property type="evidence" value="ECO:0007669"/>
    <property type="project" value="UniProtKB-KW"/>
</dbReference>
<evidence type="ECO:0000256" key="3">
    <source>
        <dbReference type="ARBA" id="ARBA00022722"/>
    </source>
</evidence>
<evidence type="ECO:0000256" key="2">
    <source>
        <dbReference type="ARBA" id="ARBA00022695"/>
    </source>
</evidence>
<dbReference type="InterPro" id="IPR041373">
    <property type="entry name" value="RT_RNaseH"/>
</dbReference>
<dbReference type="EMBL" id="JACGWN010000015">
    <property type="protein sequence ID" value="KAL0401769.1"/>
    <property type="molecule type" value="Genomic_DNA"/>
</dbReference>
<keyword evidence="8" id="KW-0812">Transmembrane</keyword>
<reference evidence="10" key="1">
    <citation type="submission" date="2020-06" db="EMBL/GenBank/DDBJ databases">
        <authorList>
            <person name="Li T."/>
            <person name="Hu X."/>
            <person name="Zhang T."/>
            <person name="Song X."/>
            <person name="Zhang H."/>
            <person name="Dai N."/>
            <person name="Sheng W."/>
            <person name="Hou X."/>
            <person name="Wei L."/>
        </authorList>
    </citation>
    <scope>NUCLEOTIDE SEQUENCE</scope>
    <source>
        <strain evidence="10">KEN1</strain>
        <tissue evidence="10">Leaf</tissue>
    </source>
</reference>
<keyword evidence="8" id="KW-0472">Membrane</keyword>
<evidence type="ECO:0000256" key="6">
    <source>
        <dbReference type="ARBA" id="ARBA00022918"/>
    </source>
</evidence>
<keyword evidence="1" id="KW-0808">Transferase</keyword>
<dbReference type="InterPro" id="IPR043502">
    <property type="entry name" value="DNA/RNA_pol_sf"/>
</dbReference>
<organism evidence="10">
    <name type="scientific">Sesamum latifolium</name>
    <dbReference type="NCBI Taxonomy" id="2727402"/>
    <lineage>
        <taxon>Eukaryota</taxon>
        <taxon>Viridiplantae</taxon>
        <taxon>Streptophyta</taxon>
        <taxon>Embryophyta</taxon>
        <taxon>Tracheophyta</taxon>
        <taxon>Spermatophyta</taxon>
        <taxon>Magnoliopsida</taxon>
        <taxon>eudicotyledons</taxon>
        <taxon>Gunneridae</taxon>
        <taxon>Pentapetalae</taxon>
        <taxon>asterids</taxon>
        <taxon>lamiids</taxon>
        <taxon>Lamiales</taxon>
        <taxon>Pedaliaceae</taxon>
        <taxon>Sesamum</taxon>
    </lineage>
</organism>
<evidence type="ECO:0000256" key="5">
    <source>
        <dbReference type="ARBA" id="ARBA00022801"/>
    </source>
</evidence>
<dbReference type="PANTHER" id="PTHR37984:SF5">
    <property type="entry name" value="PROTEIN NYNRIN-LIKE"/>
    <property type="match status" value="1"/>
</dbReference>
<dbReference type="Pfam" id="PF17917">
    <property type="entry name" value="RT_RNaseH"/>
    <property type="match status" value="1"/>
</dbReference>
<gene>
    <name evidence="10" type="ORF">Slati_4206800</name>
</gene>
<dbReference type="InterPro" id="IPR036397">
    <property type="entry name" value="RNaseH_sf"/>
</dbReference>
<dbReference type="GO" id="GO:0003676">
    <property type="term" value="F:nucleic acid binding"/>
    <property type="evidence" value="ECO:0007669"/>
    <property type="project" value="InterPro"/>
</dbReference>
<dbReference type="InterPro" id="IPR050951">
    <property type="entry name" value="Retrovirus_Pol_polyprotein"/>
</dbReference>
<dbReference type="CDD" id="cd09274">
    <property type="entry name" value="RNase_HI_RT_Ty3"/>
    <property type="match status" value="1"/>
</dbReference>
<dbReference type="Pfam" id="PF17921">
    <property type="entry name" value="Integrase_H2C2"/>
    <property type="match status" value="1"/>
</dbReference>
<accession>A0AAW2TAK8</accession>
<dbReference type="GO" id="GO:0015074">
    <property type="term" value="P:DNA integration"/>
    <property type="evidence" value="ECO:0007669"/>
    <property type="project" value="InterPro"/>
</dbReference>
<dbReference type="Gene3D" id="1.10.340.70">
    <property type="match status" value="1"/>
</dbReference>
<dbReference type="PROSITE" id="PS50994">
    <property type="entry name" value="INTEGRASE"/>
    <property type="match status" value="1"/>
</dbReference>
<sequence length="787" mass="90137">MCDASNYAVGDVLGQWIEKTHHAIYYASKTWDAAQCNYSTTKKELLAIVFALDKFRSYLLGSKIVVFSDHAALKHLLSKKEFKPRLIRWILLLQEFDLTIKDRKESENLIADHLSRLIREEDDTPICDSFPGERLFKMQGMVPWYSVIVNYLVARASPPDLSRAQIDKVKSEEKYYVWDDPYLWRFCADQVVRRCVPNDENNSVLSFCHNFACGGHFGPKRTARKVLDCGLYWNILFNDAYEFCKKCNKCQRTGTLSHRNEMPQTPILIVEIFDVWGIDFMGPFPSSCGFSYILLAVDYVSKWVEAKATRTYDSATVIDFVKSHIFNRFGVPRAIISDQESHFCNQAVGTLFKKYGIHHRVATAYHPQTNGQAEVSNREVKSILEKTVNCVLVGLVRLSRNTTPVVASSSTAETVAVSAPAPSTIQPPLPAPSVTVPETSHTELLRDTYQKRARFNASTGIPPTVERELDGCLTFTSREHKQRYSVMKTRPHNPDKFFHLASLIELGIHEKVDSLLFNMSWREFVHIHRPVFVELIHEFYTIYVFTKLDPFVLTAPNTVYFRLLGKEFKMSINDFNLALGLVHDEYLGTQAYREPLIDYGPFEPVSVWKEVASDSWVYHPSRSKGAWLASQFHVVATSSKNLCLGHLITHLAMNLGLLNLTRHDLHLACEEEPLDVACLHRMHIFDRRQAPSGIGSADLDPNERPNRRSRPPQSDSHEATTERLTRLERSVDWLHRKLDVVLTKLGGSESIPTTRRLTACLHRTFQGRFLILFYFYFLILCGLFCIH</sequence>
<keyword evidence="3" id="KW-0540">Nuclease</keyword>
<evidence type="ECO:0000259" key="9">
    <source>
        <dbReference type="PROSITE" id="PS50994"/>
    </source>
</evidence>
<keyword evidence="4" id="KW-0255">Endonuclease</keyword>
<dbReference type="Gene3D" id="3.10.20.370">
    <property type="match status" value="1"/>
</dbReference>
<comment type="caution">
    <text evidence="10">The sequence shown here is derived from an EMBL/GenBank/DDBJ whole genome shotgun (WGS) entry which is preliminary data.</text>
</comment>
<evidence type="ECO:0000313" key="10">
    <source>
        <dbReference type="EMBL" id="KAL0401769.1"/>
    </source>
</evidence>
<dbReference type="Pfam" id="PF00665">
    <property type="entry name" value="rve"/>
    <property type="match status" value="1"/>
</dbReference>
<dbReference type="Gene3D" id="3.30.420.10">
    <property type="entry name" value="Ribonuclease H-like superfamily/Ribonuclease H"/>
    <property type="match status" value="1"/>
</dbReference>